<dbReference type="Proteomes" id="UP000256877">
    <property type="component" value="Unassembled WGS sequence"/>
</dbReference>
<name>A0A371R6B8_9CREN</name>
<reference evidence="3 4" key="1">
    <citation type="submission" date="2017-07" db="EMBL/GenBank/DDBJ databases">
        <title>Draft genome sequence of aerobic hyperthermophilic archaea, Pyrobaculum aerophilum YKB31 and YKB32.</title>
        <authorList>
            <person name="Mochizuki T."/>
            <person name="Berliner A.J."/>
            <person name="Yoshida-Takashima Y."/>
            <person name="Takaki Y."/>
            <person name="Nunoura T."/>
            <person name="Takai K."/>
        </authorList>
    </citation>
    <scope>NUCLEOTIDE SEQUENCE [LARGE SCALE GENOMIC DNA]</scope>
    <source>
        <strain evidence="1 4">YKB31</strain>
        <strain evidence="2 3">YKB32</strain>
    </source>
</reference>
<dbReference type="Proteomes" id="UP000257123">
    <property type="component" value="Unassembled WGS sequence"/>
</dbReference>
<dbReference type="RefSeq" id="WP_116420728.1">
    <property type="nucleotide sequence ID" value="NZ_NMUE01000008.1"/>
</dbReference>
<dbReference type="EMBL" id="NMUF01000004">
    <property type="protein sequence ID" value="RFB00048.1"/>
    <property type="molecule type" value="Genomic_DNA"/>
</dbReference>
<protein>
    <submittedName>
        <fullName evidence="2">Uncharacterized protein</fullName>
    </submittedName>
</protein>
<proteinExistence type="predicted"/>
<sequence length="64" mass="7485">MGRIRRFPREVAEERLERIIIMAAEMGKNVVWLSDDVFTLKSLEPHKRYRARPVGGAYVVDELL</sequence>
<comment type="caution">
    <text evidence="2">The sequence shown here is derived from an EMBL/GenBank/DDBJ whole genome shotgun (WGS) entry which is preliminary data.</text>
</comment>
<accession>A0A371R6B8</accession>
<evidence type="ECO:0000313" key="2">
    <source>
        <dbReference type="EMBL" id="RFB00048.1"/>
    </source>
</evidence>
<organism evidence="2 3">
    <name type="scientific">Pyrobaculum aerophilum</name>
    <dbReference type="NCBI Taxonomy" id="13773"/>
    <lineage>
        <taxon>Archaea</taxon>
        <taxon>Thermoproteota</taxon>
        <taxon>Thermoprotei</taxon>
        <taxon>Thermoproteales</taxon>
        <taxon>Thermoproteaceae</taxon>
        <taxon>Pyrobaculum</taxon>
    </lineage>
</organism>
<evidence type="ECO:0000313" key="4">
    <source>
        <dbReference type="Proteomes" id="UP000257123"/>
    </source>
</evidence>
<dbReference type="OrthoDB" id="23870at2157"/>
<dbReference type="AlphaFoldDB" id="A0A371R6B8"/>
<dbReference type="EMBL" id="NMUE01000008">
    <property type="protein sequence ID" value="RFA97149.1"/>
    <property type="molecule type" value="Genomic_DNA"/>
</dbReference>
<evidence type="ECO:0000313" key="1">
    <source>
        <dbReference type="EMBL" id="RFA97149.1"/>
    </source>
</evidence>
<evidence type="ECO:0000313" key="3">
    <source>
        <dbReference type="Proteomes" id="UP000256877"/>
    </source>
</evidence>
<gene>
    <name evidence="1" type="ORF">CGL51_03695</name>
    <name evidence="2" type="ORF">CGL52_02515</name>
</gene>